<protein>
    <submittedName>
        <fullName evidence="2">HAD family hydrolase</fullName>
    </submittedName>
</protein>
<comment type="caution">
    <text evidence="2">The sequence shown here is derived from an EMBL/GenBank/DDBJ whole genome shotgun (WGS) entry which is preliminary data.</text>
</comment>
<reference evidence="2 3" key="1">
    <citation type="submission" date="2024-09" db="EMBL/GenBank/DDBJ databases">
        <authorList>
            <person name="Lee S.D."/>
        </authorList>
    </citation>
    <scope>NUCLEOTIDE SEQUENCE [LARGE SCALE GENOMIC DNA]</scope>
    <source>
        <strain evidence="2 3">N1-5</strain>
    </source>
</reference>
<gene>
    <name evidence="2" type="ORF">ACEZDJ_24360</name>
</gene>
<dbReference type="InterPro" id="IPR036412">
    <property type="entry name" value="HAD-like_sf"/>
</dbReference>
<dbReference type="GO" id="GO:0016787">
    <property type="term" value="F:hydrolase activity"/>
    <property type="evidence" value="ECO:0007669"/>
    <property type="project" value="UniProtKB-KW"/>
</dbReference>
<organism evidence="2 3">
    <name type="scientific">Streptacidiphilus cavernicola</name>
    <dbReference type="NCBI Taxonomy" id="3342716"/>
    <lineage>
        <taxon>Bacteria</taxon>
        <taxon>Bacillati</taxon>
        <taxon>Actinomycetota</taxon>
        <taxon>Actinomycetes</taxon>
        <taxon>Kitasatosporales</taxon>
        <taxon>Streptomycetaceae</taxon>
        <taxon>Streptacidiphilus</taxon>
    </lineage>
</organism>
<dbReference type="EMBL" id="JBHEZZ010000014">
    <property type="protein sequence ID" value="MFC1404434.1"/>
    <property type="molecule type" value="Genomic_DNA"/>
</dbReference>
<dbReference type="SFLD" id="SFLDS00003">
    <property type="entry name" value="Haloacid_Dehalogenase"/>
    <property type="match status" value="1"/>
</dbReference>
<dbReference type="PANTHER" id="PTHR43316:SF8">
    <property type="entry name" value="HAD FAMILY HYDROLASE"/>
    <property type="match status" value="1"/>
</dbReference>
<dbReference type="Gene3D" id="3.40.50.1000">
    <property type="entry name" value="HAD superfamily/HAD-like"/>
    <property type="match status" value="1"/>
</dbReference>
<sequence>MRYDSQTLVFDADDTLWENNVLFERVIDDFLSWLRHPTLDRLQLRAVLDGIQAANAVAHGYGSRMLLRSLADCVQELRGRPATAGERAEIEELAAALVDQRVELIPDVAETLAVLGGRHTLLMLTKGDPEEQRRKIEASRLAHHFRAVDIVQEKDSRTYQGFLAAHDLVPTASWMIGNSPKSDILPARAVGMNAVFIPNDNTWALEHSELDPADGGVLHLRAFRELLDHF</sequence>
<dbReference type="PANTHER" id="PTHR43316">
    <property type="entry name" value="HYDROLASE, HALOACID DELAHOGENASE-RELATED"/>
    <property type="match status" value="1"/>
</dbReference>
<dbReference type="InterPro" id="IPR023214">
    <property type="entry name" value="HAD_sf"/>
</dbReference>
<evidence type="ECO:0000313" key="3">
    <source>
        <dbReference type="Proteomes" id="UP001592528"/>
    </source>
</evidence>
<dbReference type="Gene3D" id="1.10.150.240">
    <property type="entry name" value="Putative phosphatase, domain 2"/>
    <property type="match status" value="1"/>
</dbReference>
<name>A0ABV6USL4_9ACTN</name>
<evidence type="ECO:0000313" key="2">
    <source>
        <dbReference type="EMBL" id="MFC1404434.1"/>
    </source>
</evidence>
<dbReference type="Proteomes" id="UP001592528">
    <property type="component" value="Unassembled WGS sequence"/>
</dbReference>
<dbReference type="InterPro" id="IPR023198">
    <property type="entry name" value="PGP-like_dom2"/>
</dbReference>
<dbReference type="InterPro" id="IPR051540">
    <property type="entry name" value="S-2-haloacid_dehalogenase"/>
</dbReference>
<keyword evidence="1 2" id="KW-0378">Hydrolase</keyword>
<evidence type="ECO:0000256" key="1">
    <source>
        <dbReference type="ARBA" id="ARBA00022801"/>
    </source>
</evidence>
<dbReference type="SFLD" id="SFLDG01129">
    <property type="entry name" value="C1.5:_HAD__Beta-PGM__Phosphata"/>
    <property type="match status" value="1"/>
</dbReference>
<dbReference type="RefSeq" id="WP_030264466.1">
    <property type="nucleotide sequence ID" value="NZ_JBHEZZ010000014.1"/>
</dbReference>
<dbReference type="SUPFAM" id="SSF56784">
    <property type="entry name" value="HAD-like"/>
    <property type="match status" value="1"/>
</dbReference>
<proteinExistence type="predicted"/>
<keyword evidence="3" id="KW-1185">Reference proteome</keyword>
<dbReference type="Pfam" id="PF00702">
    <property type="entry name" value="Hydrolase"/>
    <property type="match status" value="1"/>
</dbReference>
<accession>A0ABV6USL4</accession>